<feature type="non-terminal residue" evidence="11">
    <location>
        <position position="1"/>
    </location>
</feature>
<dbReference type="GO" id="GO:0000428">
    <property type="term" value="C:DNA-directed RNA polymerase complex"/>
    <property type="evidence" value="ECO:0007669"/>
    <property type="project" value="UniProtKB-KW"/>
</dbReference>
<keyword evidence="2 11" id="KW-0240">DNA-directed RNA polymerase</keyword>
<keyword evidence="12" id="KW-1185">Reference proteome</keyword>
<feature type="domain" description="RNA polymerase Rpb1" evidence="8">
    <location>
        <begin position="168"/>
        <end position="302"/>
    </location>
</feature>
<evidence type="ECO:0000256" key="3">
    <source>
        <dbReference type="ARBA" id="ARBA00022679"/>
    </source>
</evidence>
<dbReference type="PANTHER" id="PTHR19376">
    <property type="entry name" value="DNA-DIRECTED RNA POLYMERASE"/>
    <property type="match status" value="1"/>
</dbReference>
<dbReference type="EMBL" id="BQXS01010186">
    <property type="protein sequence ID" value="GKT33263.1"/>
    <property type="molecule type" value="Genomic_DNA"/>
</dbReference>
<evidence type="ECO:0000256" key="4">
    <source>
        <dbReference type="ARBA" id="ARBA00022695"/>
    </source>
</evidence>
<evidence type="ECO:0000259" key="9">
    <source>
        <dbReference type="Pfam" id="PF04998"/>
    </source>
</evidence>
<dbReference type="PANTHER" id="PTHR19376:SF37">
    <property type="entry name" value="DNA-DIRECTED RNA POLYMERASE II SUBUNIT RPB1"/>
    <property type="match status" value="1"/>
</dbReference>
<dbReference type="InterPro" id="IPR007083">
    <property type="entry name" value="RNA_pol_Rpb1_4"/>
</dbReference>
<evidence type="ECO:0000256" key="1">
    <source>
        <dbReference type="ARBA" id="ARBA00012418"/>
    </source>
</evidence>
<feature type="domain" description="RNA polymerase Rpb1" evidence="9">
    <location>
        <begin position="102"/>
        <end position="820"/>
    </location>
</feature>
<dbReference type="InterPro" id="IPR007073">
    <property type="entry name" value="RNA_pol_Rpb1_7"/>
</dbReference>
<name>A0ABQ5KL87_9EUKA</name>
<evidence type="ECO:0000259" key="10">
    <source>
        <dbReference type="Pfam" id="PF05000"/>
    </source>
</evidence>
<keyword evidence="5" id="KW-0804">Transcription</keyword>
<evidence type="ECO:0000313" key="11">
    <source>
        <dbReference type="EMBL" id="GKT33263.1"/>
    </source>
</evidence>
<gene>
    <name evidence="11" type="ORF">ADUPG1_007230</name>
</gene>
<evidence type="ECO:0000259" key="8">
    <source>
        <dbReference type="Pfam" id="PF04992"/>
    </source>
</evidence>
<accession>A0ABQ5KL87</accession>
<dbReference type="Gene3D" id="1.10.150.390">
    <property type="match status" value="1"/>
</dbReference>
<feature type="domain" description="RNA polymerase Rpb1" evidence="10">
    <location>
        <begin position="5"/>
        <end position="95"/>
    </location>
</feature>
<sequence>GETFVQAFETNSNQILNSVMTEVGKKMYNRLTLQNNFKAMITSGSKGSTVNIGQISGLVGQQNVEGQRMSFIFQGTRTLPHFPAFSQDPEHRGMVKNHYLKGLTPSEFWFHTAGGRDGLIDTALKTSDTGYLQRQLIKSLEDMGVRYDGTVRDSVGNIVEFLYGEDGMDGSRIDAQKLLSLKDSSEIIKKKYHINFDDLDREFPHTNSTILEGMYGSEGNKSIFESEFQRLSDMRDKIRDGLEFFYDGLNAIEKLALPVNVDRLIAVAMRYDTGKRRMATQQSRVNSDLSPLHVIDSVNKLFGVPNLYAQEQLLEHEWVKLDSHSISSEPLANSGSGSSILRDEKDEEEEFEDKPLHLVEETSIHPSTYDETSRSFKGAKTLTSVDTPELVIVGEQGKDKLLRYSQRMSTLFSEYNIRTKLNSKRVCSELKLSAESFDNLIGRLKQQFRMAIVQPGEAIGPIAGQSLGEPTTQMTLNTFHFAGFSKKNVTLGVPRLREIFHVAKAIKTPVASIRLKWKPEEIAEHGEVYEMNYSSYEKLARAKCRNIQTQLQHTTVSELVSKGGVYYDEDDTATTITADRAMLRSYYELFPADESNSLPEYSIYPTAHNSCPLVLRYEFNVAKMHFLKITLGMLAICISEQIGQILRIPRSSRLPLDIKYSSELADTYVMRIRRVSQREEEVTVDEMNELADAISQVAVLGVPGISRVYTRNEEVPILNKKTGCIETLKEWILETEGVDLFSILALDDVDPTCTSCNDLNEVVNVLGIEAARQSIIWECKQCFKESNVNFRHLGLLADLMTHQGHLMSIERHGINRRDTGPIKRATYEEMVEILARAASDGISDDLNGVSQRILLGDVIPLGTGSFDLLLDVEKVISGSSEADAHIMSHQGMDGDAYATALAYDTAHDTAATAMVDRNAEGLDDIQLSGDDGMFGADSAFTATQTALQTANGGIISAGVGYTGAE</sequence>
<reference evidence="11" key="1">
    <citation type="submission" date="2022-03" db="EMBL/GenBank/DDBJ databases">
        <title>Draft genome sequence of Aduncisulcus paluster, a free-living microaerophilic Fornicata.</title>
        <authorList>
            <person name="Yuyama I."/>
            <person name="Kume K."/>
            <person name="Tamura T."/>
            <person name="Inagaki Y."/>
            <person name="Hashimoto T."/>
        </authorList>
    </citation>
    <scope>NUCLEOTIDE SEQUENCE</scope>
    <source>
        <strain evidence="11">NY0171</strain>
    </source>
</reference>
<dbReference type="Gene3D" id="6.10.250.2940">
    <property type="match status" value="1"/>
</dbReference>
<dbReference type="Gene3D" id="6.20.50.80">
    <property type="match status" value="1"/>
</dbReference>
<dbReference type="SUPFAM" id="SSF64484">
    <property type="entry name" value="beta and beta-prime subunits of DNA dependent RNA-polymerase"/>
    <property type="match status" value="1"/>
</dbReference>
<dbReference type="Gene3D" id="3.30.1360.140">
    <property type="match status" value="1"/>
</dbReference>
<dbReference type="InterPro" id="IPR007081">
    <property type="entry name" value="RNA_pol_Rpb1_5"/>
</dbReference>
<dbReference type="InterPro" id="IPR007075">
    <property type="entry name" value="RNA_pol_Rpb1_6"/>
</dbReference>
<feature type="domain" description="RNA polymerase Rpb1" evidence="7">
    <location>
        <begin position="554"/>
        <end position="686"/>
    </location>
</feature>
<keyword evidence="4" id="KW-0548">Nucleotidyltransferase</keyword>
<dbReference type="Pfam" id="PF04998">
    <property type="entry name" value="RNA_pol_Rpb1_5"/>
    <property type="match status" value="1"/>
</dbReference>
<evidence type="ECO:0000313" key="12">
    <source>
        <dbReference type="Proteomes" id="UP001057375"/>
    </source>
</evidence>
<evidence type="ECO:0000259" key="7">
    <source>
        <dbReference type="Pfam" id="PF04990"/>
    </source>
</evidence>
<dbReference type="InterPro" id="IPR045867">
    <property type="entry name" value="DNA-dir_RpoC_beta_prime"/>
</dbReference>
<organism evidence="11 12">
    <name type="scientific">Aduncisulcus paluster</name>
    <dbReference type="NCBI Taxonomy" id="2918883"/>
    <lineage>
        <taxon>Eukaryota</taxon>
        <taxon>Metamonada</taxon>
        <taxon>Carpediemonas-like organisms</taxon>
        <taxon>Aduncisulcus</taxon>
    </lineage>
</organism>
<dbReference type="Pfam" id="PF05000">
    <property type="entry name" value="RNA_pol_Rpb1_4"/>
    <property type="match status" value="1"/>
</dbReference>
<feature type="region of interest" description="Disordered" evidence="6">
    <location>
        <begin position="327"/>
        <end position="353"/>
    </location>
</feature>
<feature type="compositionally biased region" description="Polar residues" evidence="6">
    <location>
        <begin position="327"/>
        <end position="339"/>
    </location>
</feature>
<evidence type="ECO:0000256" key="6">
    <source>
        <dbReference type="SAM" id="MobiDB-lite"/>
    </source>
</evidence>
<dbReference type="InterPro" id="IPR038120">
    <property type="entry name" value="Rpb1_funnel_sf"/>
</dbReference>
<feature type="non-terminal residue" evidence="11">
    <location>
        <position position="965"/>
    </location>
</feature>
<dbReference type="InterPro" id="IPR038593">
    <property type="entry name" value="RNA_pol_Rpb1_7_sf"/>
</dbReference>
<dbReference type="Gene3D" id="1.10.132.30">
    <property type="match status" value="1"/>
</dbReference>
<dbReference type="Proteomes" id="UP001057375">
    <property type="component" value="Unassembled WGS sequence"/>
</dbReference>
<proteinExistence type="predicted"/>
<feature type="domain" description="RNA polymerase Rpb1" evidence="8">
    <location>
        <begin position="390"/>
        <end position="450"/>
    </location>
</feature>
<evidence type="ECO:0000256" key="5">
    <source>
        <dbReference type="ARBA" id="ARBA00023163"/>
    </source>
</evidence>
<dbReference type="Pfam" id="PF04990">
    <property type="entry name" value="RNA_pol_Rpb1_7"/>
    <property type="match status" value="1"/>
</dbReference>
<dbReference type="EC" id="2.7.7.6" evidence="1"/>
<protein>
    <recommendedName>
        <fullName evidence="1">DNA-directed RNA polymerase</fullName>
        <ecNumber evidence="1">2.7.7.6</ecNumber>
    </recommendedName>
</protein>
<comment type="caution">
    <text evidence="11">The sequence shown here is derived from an EMBL/GenBank/DDBJ whole genome shotgun (WGS) entry which is preliminary data.</text>
</comment>
<evidence type="ECO:0000256" key="2">
    <source>
        <dbReference type="ARBA" id="ARBA00022478"/>
    </source>
</evidence>
<keyword evidence="3" id="KW-0808">Transferase</keyword>
<dbReference type="Pfam" id="PF04992">
    <property type="entry name" value="RNA_pol_Rpb1_6"/>
    <property type="match status" value="2"/>
</dbReference>